<sequence length="275" mass="30702">DPTVRYFIAKGRSTSSKDPDKFGLSVAELLRHNEPIINAILTKMYEAANLIVKKRLTMQTPEGFVPEEEEVDGNVVTKSITLKEEAIEVLPAEAKIVDPFAGVENIYGAMPFLELLIRITGQHGVAPIFKGQSPGAAGSGYRDVSLYEMAKSQFAYIMRSYANCVAQLITWLEEQVAKDGKEVFIDDLSLRPSDIADWPVIINVDVDPDLPQNIIPMGQFLDRMHAAGHIPSRLVTEKGLKEEDPQGLKRERDLEELKKMMWPMLAQHVLQVVGM</sequence>
<reference evidence="1" key="1">
    <citation type="journal article" date="2014" name="Front. Microbiol.">
        <title>High frequency of phylogenetically diverse reductive dehalogenase-homologous genes in deep subseafloor sedimentary metagenomes.</title>
        <authorList>
            <person name="Kawai M."/>
            <person name="Futagami T."/>
            <person name="Toyoda A."/>
            <person name="Takaki Y."/>
            <person name="Nishi S."/>
            <person name="Hori S."/>
            <person name="Arai W."/>
            <person name="Tsubouchi T."/>
            <person name="Morono Y."/>
            <person name="Uchiyama I."/>
            <person name="Ito T."/>
            <person name="Fujiyama A."/>
            <person name="Inagaki F."/>
            <person name="Takami H."/>
        </authorList>
    </citation>
    <scope>NUCLEOTIDE SEQUENCE</scope>
    <source>
        <strain evidence="1">Expedition CK06-06</strain>
    </source>
</reference>
<feature type="non-terminal residue" evidence="1">
    <location>
        <position position="275"/>
    </location>
</feature>
<proteinExistence type="predicted"/>
<name>X0TH09_9ZZZZ</name>
<feature type="non-terminal residue" evidence="1">
    <location>
        <position position="1"/>
    </location>
</feature>
<gene>
    <name evidence="1" type="ORF">S01H1_30808</name>
</gene>
<dbReference type="EMBL" id="BARS01018979">
    <property type="protein sequence ID" value="GAF86561.1"/>
    <property type="molecule type" value="Genomic_DNA"/>
</dbReference>
<protein>
    <submittedName>
        <fullName evidence="1">Uncharacterized protein</fullName>
    </submittedName>
</protein>
<evidence type="ECO:0000313" key="1">
    <source>
        <dbReference type="EMBL" id="GAF86561.1"/>
    </source>
</evidence>
<accession>X0TH09</accession>
<dbReference type="AlphaFoldDB" id="X0TH09"/>
<organism evidence="1">
    <name type="scientific">marine sediment metagenome</name>
    <dbReference type="NCBI Taxonomy" id="412755"/>
    <lineage>
        <taxon>unclassified sequences</taxon>
        <taxon>metagenomes</taxon>
        <taxon>ecological metagenomes</taxon>
    </lineage>
</organism>
<comment type="caution">
    <text evidence="1">The sequence shown here is derived from an EMBL/GenBank/DDBJ whole genome shotgun (WGS) entry which is preliminary data.</text>
</comment>